<feature type="region of interest" description="Disordered" evidence="3">
    <location>
        <begin position="1"/>
        <end position="22"/>
    </location>
</feature>
<dbReference type="InterPro" id="IPR019159">
    <property type="entry name" value="CCDC93_CC"/>
</dbReference>
<dbReference type="AlphaFoldDB" id="A0AAX4PIB2"/>
<gene>
    <name evidence="6" type="ORF">HKI87_13g75000</name>
</gene>
<evidence type="ECO:0000259" key="5">
    <source>
        <dbReference type="Pfam" id="PF21673"/>
    </source>
</evidence>
<organism evidence="6 7">
    <name type="scientific">Chloropicon roscoffensis</name>
    <dbReference type="NCBI Taxonomy" id="1461544"/>
    <lineage>
        <taxon>Eukaryota</taxon>
        <taxon>Viridiplantae</taxon>
        <taxon>Chlorophyta</taxon>
        <taxon>Chloropicophyceae</taxon>
        <taxon>Chloropicales</taxon>
        <taxon>Chloropicaceae</taxon>
        <taxon>Chloropicon</taxon>
    </lineage>
</organism>
<evidence type="ECO:0000259" key="4">
    <source>
        <dbReference type="Pfam" id="PF09762"/>
    </source>
</evidence>
<evidence type="ECO:0000256" key="3">
    <source>
        <dbReference type="SAM" id="MobiDB-lite"/>
    </source>
</evidence>
<dbReference type="Pfam" id="PF21673">
    <property type="entry name" value="CCDC93_N"/>
    <property type="match status" value="1"/>
</dbReference>
<evidence type="ECO:0000256" key="2">
    <source>
        <dbReference type="ARBA" id="ARBA00023054"/>
    </source>
</evidence>
<feature type="domain" description="CCDC93 N-terminal" evidence="5">
    <location>
        <begin position="30"/>
        <end position="132"/>
    </location>
</feature>
<evidence type="ECO:0000313" key="7">
    <source>
        <dbReference type="Proteomes" id="UP001472866"/>
    </source>
</evidence>
<protein>
    <submittedName>
        <fullName evidence="6">Coiled-coil domain-containing protein</fullName>
    </submittedName>
</protein>
<evidence type="ECO:0000313" key="6">
    <source>
        <dbReference type="EMBL" id="WZN65937.1"/>
    </source>
</evidence>
<feature type="region of interest" description="Disordered" evidence="3">
    <location>
        <begin position="223"/>
        <end position="256"/>
    </location>
</feature>
<accession>A0AAX4PIB2</accession>
<dbReference type="PANTHER" id="PTHR16441:SF0">
    <property type="entry name" value="COILED-COIL DOMAIN-CONTAINING PROTEIN 93"/>
    <property type="match status" value="1"/>
</dbReference>
<feature type="compositionally biased region" description="Low complexity" evidence="3">
    <location>
        <begin position="413"/>
        <end position="422"/>
    </location>
</feature>
<proteinExistence type="inferred from homology"/>
<dbReference type="Proteomes" id="UP001472866">
    <property type="component" value="Chromosome 13"/>
</dbReference>
<dbReference type="GO" id="GO:0006893">
    <property type="term" value="P:Golgi to plasma membrane transport"/>
    <property type="evidence" value="ECO:0007669"/>
    <property type="project" value="TreeGrafter"/>
</dbReference>
<dbReference type="PANTHER" id="PTHR16441">
    <property type="entry name" value="FIDIPIDINE"/>
    <property type="match status" value="1"/>
</dbReference>
<feature type="compositionally biased region" description="Polar residues" evidence="3">
    <location>
        <begin position="1"/>
        <end position="12"/>
    </location>
</feature>
<name>A0AAX4PIB2_9CHLO</name>
<keyword evidence="2" id="KW-0175">Coiled coil</keyword>
<dbReference type="InterPro" id="IPR048747">
    <property type="entry name" value="CCDC93_N"/>
</dbReference>
<keyword evidence="7" id="KW-1185">Reference proteome</keyword>
<sequence>MEASESLPSWATGNDAGDGDEGHRGADEWLELIQQLLVAGGYFRARIPTLKAFDKVVGGLAWSINASYATEVDFDLFLREDAKIGEKIQLSEKIEKALQRMKCPHSLQAHQMEGLDYPQIYPVVQWLLTRVLDARAQFGNQLRRYSQYACESKQGYGSWVNASSGEGGLSMDSMLRERTEDVYGVARQLRRRERADAAENLQRRLNWTLMEYGHRNHLVGDVSAAEGGAGGAGRRQSRANKSEGRPGGAGAQGAPAEEGFNSLEVGEDDDGTLSGAAAAQIVGRRVGEIQQAASRYSSEEAESAVAGHMRRREELRRHIAQSGQERDAMAARLGEAEREFASVAEERDKGMRAAQKLNRGLEELKAMLDSEEVGPGLRRVQPLVGKKRGLELEKERFKAQCEGERERLRSEAAEASAAAERAGTMDDSDKSLVSQYEEVSSQTRSLQQELSKVSRAVLFLRRTLDDIPNSNELTQYQKRFLELYDLVQLNLQETRNHYNTYNTISDTKEFLQKESKVMTSVYNGFLASKNRGAAGQRAFLEQLEGIAKGVDATRERFSKRFEVSKGRLDADSTRLQEQLGLQREYLKTLAELKKAVARYERMATSPK</sequence>
<dbReference type="InterPro" id="IPR039116">
    <property type="entry name" value="CCDC93"/>
</dbReference>
<dbReference type="Pfam" id="PF09762">
    <property type="entry name" value="CCDC93_CC"/>
    <property type="match status" value="1"/>
</dbReference>
<reference evidence="6 7" key="1">
    <citation type="submission" date="2024-03" db="EMBL/GenBank/DDBJ databases">
        <title>Complete genome sequence of the green alga Chloropicon roscoffensis RCC1871.</title>
        <authorList>
            <person name="Lemieux C."/>
            <person name="Pombert J.-F."/>
            <person name="Otis C."/>
            <person name="Turmel M."/>
        </authorList>
    </citation>
    <scope>NUCLEOTIDE SEQUENCE [LARGE SCALE GENOMIC DNA]</scope>
    <source>
        <strain evidence="6 7">RCC1871</strain>
    </source>
</reference>
<comment type="similarity">
    <text evidence="1">Belongs to the CCDC93 family.</text>
</comment>
<evidence type="ECO:0000256" key="1">
    <source>
        <dbReference type="ARBA" id="ARBA00007219"/>
    </source>
</evidence>
<feature type="region of interest" description="Disordered" evidence="3">
    <location>
        <begin position="407"/>
        <end position="429"/>
    </location>
</feature>
<feature type="domain" description="CCDC93 coiled-coil" evidence="4">
    <location>
        <begin position="182"/>
        <end position="601"/>
    </location>
</feature>
<dbReference type="EMBL" id="CP151513">
    <property type="protein sequence ID" value="WZN65937.1"/>
    <property type="molecule type" value="Genomic_DNA"/>
</dbReference>